<gene>
    <name evidence="1" type="ORF">MICPUN_51469</name>
</gene>
<dbReference type="GeneID" id="8250109"/>
<proteinExistence type="predicted"/>
<evidence type="ECO:0000313" key="1">
    <source>
        <dbReference type="EMBL" id="ACO68442.1"/>
    </source>
</evidence>
<reference evidence="1 2" key="1">
    <citation type="journal article" date="2009" name="Science">
        <title>Green evolution and dynamic adaptations revealed by genomes of the marine picoeukaryotes Micromonas.</title>
        <authorList>
            <person name="Worden A.Z."/>
            <person name="Lee J.H."/>
            <person name="Mock T."/>
            <person name="Rouze P."/>
            <person name="Simmons M.P."/>
            <person name="Aerts A.L."/>
            <person name="Allen A.E."/>
            <person name="Cuvelier M.L."/>
            <person name="Derelle E."/>
            <person name="Everett M.V."/>
            <person name="Foulon E."/>
            <person name="Grimwood J."/>
            <person name="Gundlach H."/>
            <person name="Henrissat B."/>
            <person name="Napoli C."/>
            <person name="McDonald S.M."/>
            <person name="Parker M.S."/>
            <person name="Rombauts S."/>
            <person name="Salamov A."/>
            <person name="Von Dassow P."/>
            <person name="Badger J.H."/>
            <person name="Coutinho P.M."/>
            <person name="Demir E."/>
            <person name="Dubchak I."/>
            <person name="Gentemann C."/>
            <person name="Eikrem W."/>
            <person name="Gready J.E."/>
            <person name="John U."/>
            <person name="Lanier W."/>
            <person name="Lindquist E.A."/>
            <person name="Lucas S."/>
            <person name="Mayer K.F."/>
            <person name="Moreau H."/>
            <person name="Not F."/>
            <person name="Otillar R."/>
            <person name="Panaud O."/>
            <person name="Pangilinan J."/>
            <person name="Paulsen I."/>
            <person name="Piegu B."/>
            <person name="Poliakov A."/>
            <person name="Robbens S."/>
            <person name="Schmutz J."/>
            <person name="Toulza E."/>
            <person name="Wyss T."/>
            <person name="Zelensky A."/>
            <person name="Zhou K."/>
            <person name="Armbrust E.V."/>
            <person name="Bhattacharya D."/>
            <person name="Goodenough U.W."/>
            <person name="Van de Peer Y."/>
            <person name="Grigoriev I.V."/>
        </authorList>
    </citation>
    <scope>NUCLEOTIDE SEQUENCE [LARGE SCALE GENOMIC DNA]</scope>
    <source>
        <strain evidence="2">RCC299 / NOUM17</strain>
    </source>
</reference>
<evidence type="ECO:0000313" key="2">
    <source>
        <dbReference type="Proteomes" id="UP000002009"/>
    </source>
</evidence>
<keyword evidence="2" id="KW-1185">Reference proteome</keyword>
<organism evidence="1 2">
    <name type="scientific">Micromonas commoda (strain RCC299 / NOUM17 / CCMP2709)</name>
    <name type="common">Picoplanktonic green alga</name>
    <dbReference type="NCBI Taxonomy" id="296587"/>
    <lineage>
        <taxon>Eukaryota</taxon>
        <taxon>Viridiplantae</taxon>
        <taxon>Chlorophyta</taxon>
        <taxon>Mamiellophyceae</taxon>
        <taxon>Mamiellales</taxon>
        <taxon>Mamiellaceae</taxon>
        <taxon>Micromonas</taxon>
    </lineage>
</organism>
<dbReference type="KEGG" id="mis:MICPUN_51469"/>
<dbReference type="RefSeq" id="XP_002507184.1">
    <property type="nucleotide sequence ID" value="XM_002507138.1"/>
</dbReference>
<protein>
    <submittedName>
        <fullName evidence="1">Uncharacterized protein</fullName>
    </submittedName>
</protein>
<dbReference type="EMBL" id="CP001574">
    <property type="protein sequence ID" value="ACO68442.1"/>
    <property type="molecule type" value="Genomic_DNA"/>
</dbReference>
<accession>C1FDS2</accession>
<dbReference type="AlphaFoldDB" id="C1FDS2"/>
<dbReference type="InParanoid" id="C1FDS2"/>
<name>C1FDS2_MICCC</name>
<dbReference type="Proteomes" id="UP000002009">
    <property type="component" value="Chromosome 1"/>
</dbReference>
<sequence>MTRPKSLSREPNIPVQSLGRHLARMGLELLFLFSLRKAPLVKKFAAPSIC</sequence>